<reference evidence="2 3" key="1">
    <citation type="journal article" date="2015" name="Genome Biol. Evol.">
        <title>Comparative Genomics of a Bacterivorous Green Alga Reveals Evolutionary Causalities and Consequences of Phago-Mixotrophic Mode of Nutrition.</title>
        <authorList>
            <person name="Burns J.A."/>
            <person name="Paasch A."/>
            <person name="Narechania A."/>
            <person name="Kim E."/>
        </authorList>
    </citation>
    <scope>NUCLEOTIDE SEQUENCE [LARGE SCALE GENOMIC DNA]</scope>
    <source>
        <strain evidence="2 3">PLY_AMNH</strain>
    </source>
</reference>
<dbReference type="EMBL" id="LGRX02018053">
    <property type="protein sequence ID" value="KAK3260185.1"/>
    <property type="molecule type" value="Genomic_DNA"/>
</dbReference>
<dbReference type="AlphaFoldDB" id="A0AAE0FI73"/>
<feature type="non-terminal residue" evidence="2">
    <location>
        <position position="1"/>
    </location>
</feature>
<comment type="caution">
    <text evidence="2">The sequence shown here is derived from an EMBL/GenBank/DDBJ whole genome shotgun (WGS) entry which is preliminary data.</text>
</comment>
<feature type="region of interest" description="Disordered" evidence="1">
    <location>
        <begin position="46"/>
        <end position="134"/>
    </location>
</feature>
<protein>
    <submittedName>
        <fullName evidence="2">Uncharacterized protein</fullName>
    </submittedName>
</protein>
<name>A0AAE0FI73_9CHLO</name>
<evidence type="ECO:0000256" key="1">
    <source>
        <dbReference type="SAM" id="MobiDB-lite"/>
    </source>
</evidence>
<gene>
    <name evidence="2" type="ORF">CYMTET_30843</name>
</gene>
<evidence type="ECO:0000313" key="2">
    <source>
        <dbReference type="EMBL" id="KAK3260185.1"/>
    </source>
</evidence>
<accession>A0AAE0FI73</accession>
<organism evidence="2 3">
    <name type="scientific">Cymbomonas tetramitiformis</name>
    <dbReference type="NCBI Taxonomy" id="36881"/>
    <lineage>
        <taxon>Eukaryota</taxon>
        <taxon>Viridiplantae</taxon>
        <taxon>Chlorophyta</taxon>
        <taxon>Pyramimonadophyceae</taxon>
        <taxon>Pyramimonadales</taxon>
        <taxon>Pyramimonadaceae</taxon>
        <taxon>Cymbomonas</taxon>
    </lineage>
</organism>
<feature type="compositionally biased region" description="Basic and acidic residues" evidence="1">
    <location>
        <begin position="102"/>
        <end position="117"/>
    </location>
</feature>
<proteinExistence type="predicted"/>
<dbReference type="Proteomes" id="UP001190700">
    <property type="component" value="Unassembled WGS sequence"/>
</dbReference>
<evidence type="ECO:0000313" key="3">
    <source>
        <dbReference type="Proteomes" id="UP001190700"/>
    </source>
</evidence>
<feature type="region of interest" description="Disordered" evidence="1">
    <location>
        <begin position="1"/>
        <end position="31"/>
    </location>
</feature>
<sequence length="311" mass="32069">AAEHASEPLAAEHASEPLAAEHASEPFAAEHASELFAPVVVPREDPDLTSAVEAPHNAAARSAGDSSPPQDILPHTASETGCAADLSPRGILPGAELAELEPAPHDPGEQDSERARLGEGSAPAGVPPSPPANGLLAWASREDLGSSEMASGLAYGCCFARYLAPHMLSPLQLAVAARRPSTARALLEAGASHSDPGGWLSPMSMALGSVLFAAPHLPSSTPGSRAAPSAAERKRGVACMRALLKSGARVDSDGYSKWPPAEKRKLETPLEALAVAEALPSTLREMLHGMLVDAGIHALDDESNSNLFDLD</sequence>
<keyword evidence="3" id="KW-1185">Reference proteome</keyword>